<dbReference type="Proteomes" id="UP001391051">
    <property type="component" value="Unassembled WGS sequence"/>
</dbReference>
<protein>
    <submittedName>
        <fullName evidence="1">Uncharacterized protein</fullName>
    </submittedName>
</protein>
<sequence length="150" mass="16689">MANNYTFAHRASLATWAAPGDPPTRAWGGLTERSRLKTTWPDGLISFFFMTVFMQKGEQRLLSARRTTGFLTGQRELSLLPGNLPIRSQADVYGEHNERTPTGTILVHTQLVTAIDIDRDSAPTPPIPTKGSARRHVWSVAYCNKRAPLL</sequence>
<proteinExistence type="predicted"/>
<organism evidence="1 2">
    <name type="scientific">Apiospora aurea</name>
    <dbReference type="NCBI Taxonomy" id="335848"/>
    <lineage>
        <taxon>Eukaryota</taxon>
        <taxon>Fungi</taxon>
        <taxon>Dikarya</taxon>
        <taxon>Ascomycota</taxon>
        <taxon>Pezizomycotina</taxon>
        <taxon>Sordariomycetes</taxon>
        <taxon>Xylariomycetidae</taxon>
        <taxon>Amphisphaeriales</taxon>
        <taxon>Apiosporaceae</taxon>
        <taxon>Apiospora</taxon>
    </lineage>
</organism>
<comment type="caution">
    <text evidence="1">The sequence shown here is derived from an EMBL/GenBank/DDBJ whole genome shotgun (WGS) entry which is preliminary data.</text>
</comment>
<evidence type="ECO:0000313" key="2">
    <source>
        <dbReference type="Proteomes" id="UP001391051"/>
    </source>
</evidence>
<dbReference type="GeneID" id="92076874"/>
<evidence type="ECO:0000313" key="1">
    <source>
        <dbReference type="EMBL" id="KAK7951862.1"/>
    </source>
</evidence>
<name>A0ABR1QD08_9PEZI</name>
<accession>A0ABR1QD08</accession>
<reference evidence="1 2" key="1">
    <citation type="submission" date="2023-01" db="EMBL/GenBank/DDBJ databases">
        <title>Analysis of 21 Apiospora genomes using comparative genomics revels a genus with tremendous synthesis potential of carbohydrate active enzymes and secondary metabolites.</title>
        <authorList>
            <person name="Sorensen T."/>
        </authorList>
    </citation>
    <scope>NUCLEOTIDE SEQUENCE [LARGE SCALE GENOMIC DNA]</scope>
    <source>
        <strain evidence="1 2">CBS 24483</strain>
    </source>
</reference>
<dbReference type="EMBL" id="JAQQWE010000005">
    <property type="protein sequence ID" value="KAK7951862.1"/>
    <property type="molecule type" value="Genomic_DNA"/>
</dbReference>
<keyword evidence="2" id="KW-1185">Reference proteome</keyword>
<gene>
    <name evidence="1" type="ORF">PG986_007590</name>
</gene>
<dbReference type="RefSeq" id="XP_066699924.1">
    <property type="nucleotide sequence ID" value="XM_066843812.1"/>
</dbReference>